<proteinExistence type="predicted"/>
<keyword evidence="1" id="KW-1133">Transmembrane helix</keyword>
<accession>A0A0J9W6R0</accession>
<dbReference type="Proteomes" id="UP000053239">
    <property type="component" value="Unassembled WGS sequence"/>
</dbReference>
<evidence type="ECO:0000313" key="3">
    <source>
        <dbReference type="Proteomes" id="UP000053239"/>
    </source>
</evidence>
<protein>
    <submittedName>
        <fullName evidence="2">Uncharacterized protein</fullName>
    </submittedName>
</protein>
<evidence type="ECO:0000313" key="2">
    <source>
        <dbReference type="EMBL" id="KMZ96273.1"/>
    </source>
</evidence>
<dbReference type="EMBL" id="KQ235637">
    <property type="protein sequence ID" value="KMZ96273.1"/>
    <property type="molecule type" value="Genomic_DNA"/>
</dbReference>
<keyword evidence="1" id="KW-0812">Transmembrane</keyword>
<sequence length="328" mass="37002">MIIVGLGITPDLMYPMQSWLTYQPDKNREGLVFVDKFGFNDLKERGSIKYQEQYITIGLPEVIKEKGKDAEKEYMKKLQLFLDTKFGKYKDFLLLTKLGEQKGSDQLYGLRNSYIPTFQSRVSAASYTLSAVVYSIVLVLLLVLIKKYLNSNIYLFGNFVANGMMKIDVLLNVCIFTLIPLAVATAIGYLLSLILLPSLYSIISSYWFLEVKMSTLGAEQSGEYNLVTYSDLGKAFNKETSDIRKDSNHIFGVTPAGVTDSYSMGRRREPEILKEIFKEYKGQVDGWWSDPSHCNSSGKLEEDGKVIEGNHACMGSLGVFEKKDSENS</sequence>
<evidence type="ECO:0000256" key="1">
    <source>
        <dbReference type="SAM" id="Phobius"/>
    </source>
</evidence>
<keyword evidence="1" id="KW-0472">Membrane</keyword>
<organism evidence="2 3">
    <name type="scientific">Plasmodium vivax North Korean</name>
    <dbReference type="NCBI Taxonomy" id="1035514"/>
    <lineage>
        <taxon>Eukaryota</taxon>
        <taxon>Sar</taxon>
        <taxon>Alveolata</taxon>
        <taxon>Apicomplexa</taxon>
        <taxon>Aconoidasida</taxon>
        <taxon>Haemosporida</taxon>
        <taxon>Plasmodiidae</taxon>
        <taxon>Plasmodium</taxon>
        <taxon>Plasmodium (Plasmodium)</taxon>
    </lineage>
</organism>
<gene>
    <name evidence="2" type="ORF">PVNG_02411</name>
</gene>
<dbReference type="AlphaFoldDB" id="A0A0J9W6R0"/>
<feature type="transmembrane region" description="Helical" evidence="1">
    <location>
        <begin position="124"/>
        <end position="145"/>
    </location>
</feature>
<reference evidence="2 3" key="1">
    <citation type="submission" date="2011-09" db="EMBL/GenBank/DDBJ databases">
        <title>The Genome Sequence of Plasmodium vivax North Korean.</title>
        <authorList>
            <consortium name="The Broad Institute Genome Sequencing Platform"/>
            <consortium name="The Broad Institute Genome Sequencing Center for Infectious Disease"/>
            <person name="Neafsey D."/>
            <person name="Carlton J."/>
            <person name="Barnwell J."/>
            <person name="Collins W."/>
            <person name="Escalante A."/>
            <person name="Mullikin J."/>
            <person name="Saul A."/>
            <person name="Guigo R."/>
            <person name="Camara F."/>
            <person name="Young S.K."/>
            <person name="Zeng Q."/>
            <person name="Gargeya S."/>
            <person name="Fitzgerald M."/>
            <person name="Haas B."/>
            <person name="Abouelleil A."/>
            <person name="Alvarado L."/>
            <person name="Arachchi H.M."/>
            <person name="Berlin A."/>
            <person name="Brown A."/>
            <person name="Chapman S.B."/>
            <person name="Chen Z."/>
            <person name="Dunbar C."/>
            <person name="Freedman E."/>
            <person name="Gearin G."/>
            <person name="Gellesch M."/>
            <person name="Goldberg J."/>
            <person name="Griggs A."/>
            <person name="Gujja S."/>
            <person name="Heiman D."/>
            <person name="Howarth C."/>
            <person name="Larson L."/>
            <person name="Lui A."/>
            <person name="MacDonald P.J.P."/>
            <person name="Montmayeur A."/>
            <person name="Murphy C."/>
            <person name="Neiman D."/>
            <person name="Pearson M."/>
            <person name="Priest M."/>
            <person name="Roberts A."/>
            <person name="Saif S."/>
            <person name="Shea T."/>
            <person name="Shenoy N."/>
            <person name="Sisk P."/>
            <person name="Stolte C."/>
            <person name="Sykes S."/>
            <person name="Wortman J."/>
            <person name="Nusbaum C."/>
            <person name="Birren B."/>
        </authorList>
    </citation>
    <scope>NUCLEOTIDE SEQUENCE [LARGE SCALE GENOMIC DNA]</scope>
    <source>
        <strain evidence="2 3">North Korean</strain>
    </source>
</reference>
<name>A0A0J9W6R0_PLAVI</name>
<feature type="transmembrane region" description="Helical" evidence="1">
    <location>
        <begin position="165"/>
        <end position="183"/>
    </location>
</feature>